<accession>A0A7K5MH81</accession>
<protein>
    <recommendedName>
        <fullName evidence="9">3-hydroxyisobutyryl-CoA hydrolase</fullName>
        <shortName evidence="9">HIB-CoA hydrolase</shortName>
        <shortName evidence="9">HIBYL-CoA-H</shortName>
        <ecNumber evidence="9">3.1.2.4</ecNumber>
    </recommendedName>
    <alternativeName>
        <fullName evidence="9">3-hydroxyisobutyryl-coenzyme A hydrolase</fullName>
    </alternativeName>
</protein>
<keyword evidence="6 9" id="KW-0378">Hydrolase</keyword>
<keyword evidence="12" id="KW-1185">Reference proteome</keyword>
<evidence type="ECO:0000256" key="8">
    <source>
        <dbReference type="ARBA" id="ARBA00024871"/>
    </source>
</evidence>
<evidence type="ECO:0000256" key="2">
    <source>
        <dbReference type="ARBA" id="ARBA00004173"/>
    </source>
</evidence>
<sequence>RLRALNRLQVIFQHLKMSKQTDSAAEVLLEKKGGAGVITLNRPKALNALNLPMIQKIYPQIKTWEQDPGTFLIIIKGAGGKAFCAGGDIRALTEAGKVGDKLIQDFFIGEYRLNNAVGTCKKPYVALIDGITMGGGVGVSVHGHFRVATEKTVFAMPETAIGLFPDVGGGYFLPRLSGKIGYYLALTGCRLKGRDVLKAGIATHFVESEKLPALEKDLIALKSPSKEKIADLLNSYHMKCTIDQEKEFSLDEHMEKINRYSPANSMEEIVKKLKQDGSPFAMKQLETINKMSPTSLKLTLRQLREGASMSLQEVLRMEYRLSQACMKGHDFYEGVRAVLIDKDQSPKWKPAALEEVSDEFVDSCFKSLGNDELKL</sequence>
<dbReference type="Gene3D" id="3.90.226.10">
    <property type="entry name" value="2-enoyl-CoA Hydratase, Chain A, domain 1"/>
    <property type="match status" value="1"/>
</dbReference>
<evidence type="ECO:0000256" key="5">
    <source>
        <dbReference type="ARBA" id="ARBA00022456"/>
    </source>
</evidence>
<dbReference type="InterPro" id="IPR029045">
    <property type="entry name" value="ClpP/crotonase-like_dom_sf"/>
</dbReference>
<comment type="caution">
    <text evidence="11">The sequence shown here is derived from an EMBL/GenBank/DDBJ whole genome shotgun (WGS) entry which is preliminary data.</text>
</comment>
<dbReference type="PANTHER" id="PTHR43176">
    <property type="entry name" value="3-HYDROXYISOBUTYRYL-COA HYDROLASE-RELATED"/>
    <property type="match status" value="1"/>
</dbReference>
<dbReference type="CDD" id="cd06558">
    <property type="entry name" value="crotonase-like"/>
    <property type="match status" value="1"/>
</dbReference>
<evidence type="ECO:0000313" key="12">
    <source>
        <dbReference type="Proteomes" id="UP000583740"/>
    </source>
</evidence>
<dbReference type="UniPathway" id="UPA00362"/>
<evidence type="ECO:0000256" key="3">
    <source>
        <dbReference type="ARBA" id="ARBA00005109"/>
    </source>
</evidence>
<comment type="catalytic activity">
    <reaction evidence="1 9">
        <text>3-hydroxy-2-methylpropanoyl-CoA + H2O = 3-hydroxy-2-methylpropanoate + CoA + H(+)</text>
        <dbReference type="Rhea" id="RHEA:20888"/>
        <dbReference type="ChEBI" id="CHEBI:11805"/>
        <dbReference type="ChEBI" id="CHEBI:15377"/>
        <dbReference type="ChEBI" id="CHEBI:15378"/>
        <dbReference type="ChEBI" id="CHEBI:57287"/>
        <dbReference type="ChEBI" id="CHEBI:57340"/>
        <dbReference type="EC" id="3.1.2.4"/>
    </reaction>
</comment>
<dbReference type="AlphaFoldDB" id="A0A7K5MH81"/>
<dbReference type="GO" id="GO:0005739">
    <property type="term" value="C:mitochondrion"/>
    <property type="evidence" value="ECO:0007669"/>
    <property type="project" value="UniProtKB-SubCell"/>
</dbReference>
<dbReference type="EMBL" id="VYXE01013709">
    <property type="protein sequence ID" value="NWT29487.1"/>
    <property type="molecule type" value="Genomic_DNA"/>
</dbReference>
<dbReference type="EC" id="3.1.2.4" evidence="9"/>
<dbReference type="PANTHER" id="PTHR43176:SF3">
    <property type="entry name" value="3-HYDROXYISOBUTYRYL-COA HYDROLASE, MITOCHONDRIAL"/>
    <property type="match status" value="1"/>
</dbReference>
<dbReference type="GO" id="GO:0006574">
    <property type="term" value="P:L-valine catabolic process"/>
    <property type="evidence" value="ECO:0007669"/>
    <property type="project" value="UniProtKB-UniRule"/>
</dbReference>
<name>A0A7K5MH81_CARCD</name>
<reference evidence="11 12" key="1">
    <citation type="submission" date="2019-09" db="EMBL/GenBank/DDBJ databases">
        <title>Bird 10,000 Genomes (B10K) Project - Family phase.</title>
        <authorList>
            <person name="Zhang G."/>
        </authorList>
    </citation>
    <scope>NUCLEOTIDE SEQUENCE [LARGE SCALE GENOMIC DNA]</scope>
    <source>
        <strain evidence="11">B10K-DU-001-69</strain>
        <tissue evidence="11">Muscle</tissue>
    </source>
</reference>
<dbReference type="SUPFAM" id="SSF52096">
    <property type="entry name" value="ClpP/crotonase"/>
    <property type="match status" value="1"/>
</dbReference>
<feature type="non-terminal residue" evidence="11">
    <location>
        <position position="375"/>
    </location>
</feature>
<dbReference type="InterPro" id="IPR045004">
    <property type="entry name" value="ECH_dom"/>
</dbReference>
<evidence type="ECO:0000313" key="11">
    <source>
        <dbReference type="EMBL" id="NWT29487.1"/>
    </source>
</evidence>
<organism evidence="11 12">
    <name type="scientific">Cardinalis cardinalis</name>
    <name type="common">Northern cardinal</name>
    <dbReference type="NCBI Taxonomy" id="98964"/>
    <lineage>
        <taxon>Eukaryota</taxon>
        <taxon>Metazoa</taxon>
        <taxon>Chordata</taxon>
        <taxon>Craniata</taxon>
        <taxon>Vertebrata</taxon>
        <taxon>Euteleostomi</taxon>
        <taxon>Archelosauria</taxon>
        <taxon>Archosauria</taxon>
        <taxon>Dinosauria</taxon>
        <taxon>Saurischia</taxon>
        <taxon>Theropoda</taxon>
        <taxon>Coelurosauria</taxon>
        <taxon>Aves</taxon>
        <taxon>Neognathae</taxon>
        <taxon>Neoaves</taxon>
        <taxon>Telluraves</taxon>
        <taxon>Australaves</taxon>
        <taxon>Passeriformes</taxon>
        <taxon>Cardinalidae</taxon>
        <taxon>Cardinalis</taxon>
    </lineage>
</organism>
<dbReference type="Proteomes" id="UP000583740">
    <property type="component" value="Unassembled WGS sequence"/>
</dbReference>
<dbReference type="NCBIfam" id="NF004127">
    <property type="entry name" value="PRK05617.1"/>
    <property type="match status" value="1"/>
</dbReference>
<evidence type="ECO:0000256" key="6">
    <source>
        <dbReference type="ARBA" id="ARBA00022801"/>
    </source>
</evidence>
<comment type="pathway">
    <text evidence="3 9">Amino-acid degradation; L-valine degradation.</text>
</comment>
<comment type="function">
    <text evidence="8">Hydrolyzes 3-hydroxyisobutyryl-CoA (HIBYL-CoA), a saline catabolite. Has high activity toward isobutyryl-CoA. Could be an isobutyryl-CoA dehydrogenase that functions in valine catabolism. Also hydrolyzes 3-hydroxypropanoyl-CoA.</text>
</comment>
<dbReference type="InterPro" id="IPR032259">
    <property type="entry name" value="HIBYL-CoA-H"/>
</dbReference>
<proteinExistence type="inferred from homology"/>
<evidence type="ECO:0000256" key="4">
    <source>
        <dbReference type="ARBA" id="ARBA00005254"/>
    </source>
</evidence>
<feature type="domain" description="Enoyl-CoA hydratase/isomerase" evidence="10">
    <location>
        <begin position="36"/>
        <end position="365"/>
    </location>
</feature>
<dbReference type="FunFam" id="3.90.226.10:FF:000026">
    <property type="entry name" value="3-hydroxyisobutyryl-CoA hydrolase, mitochondrial"/>
    <property type="match status" value="1"/>
</dbReference>
<gene>
    <name evidence="11" type="primary">Hibch</name>
    <name evidence="11" type="ORF">CARCAR_R10611</name>
</gene>
<comment type="similarity">
    <text evidence="4 9">Belongs to the enoyl-CoA hydratase/isomerase family.</text>
</comment>
<comment type="subcellular location">
    <subcellularLocation>
        <location evidence="2 9">Mitochondrion</location>
    </subcellularLocation>
</comment>
<dbReference type="GO" id="GO:0003860">
    <property type="term" value="F:3-hydroxyisobutyryl-CoA hydrolase activity"/>
    <property type="evidence" value="ECO:0007669"/>
    <property type="project" value="UniProtKB-UniRule"/>
</dbReference>
<keyword evidence="5" id="KW-0101">Branched-chain amino acid catabolism</keyword>
<evidence type="ECO:0000256" key="9">
    <source>
        <dbReference type="RuleBase" id="RU369070"/>
    </source>
</evidence>
<evidence type="ECO:0000256" key="1">
    <source>
        <dbReference type="ARBA" id="ARBA00001709"/>
    </source>
</evidence>
<feature type="non-terminal residue" evidence="11">
    <location>
        <position position="1"/>
    </location>
</feature>
<evidence type="ECO:0000259" key="10">
    <source>
        <dbReference type="Pfam" id="PF16113"/>
    </source>
</evidence>
<dbReference type="Pfam" id="PF16113">
    <property type="entry name" value="ECH_2"/>
    <property type="match status" value="1"/>
</dbReference>
<evidence type="ECO:0000256" key="7">
    <source>
        <dbReference type="ARBA" id="ARBA00023128"/>
    </source>
</evidence>
<keyword evidence="7 9" id="KW-0496">Mitochondrion</keyword>